<reference evidence="1 2" key="1">
    <citation type="submission" date="2019-12" db="EMBL/GenBank/DDBJ databases">
        <authorList>
            <person name="Floudas D."/>
            <person name="Bentzer J."/>
            <person name="Ahren D."/>
            <person name="Johansson T."/>
            <person name="Persson P."/>
            <person name="Tunlid A."/>
        </authorList>
    </citation>
    <scope>NUCLEOTIDE SEQUENCE [LARGE SCALE GENOMIC DNA]</scope>
    <source>
        <strain evidence="1 2">CBS 102.39</strain>
    </source>
</reference>
<dbReference type="Gene3D" id="1.20.1280.50">
    <property type="match status" value="1"/>
</dbReference>
<sequence>MSSSLFQPIQDADYLTPSRMDKSPCAIDVLPPELLLEIFAQNTLEIYSPERLTTARYSSQVCQLWRSILLSSTFLWGRLLNLDSVVYASDEWRKEVVLRVGDAMLWIVGVVSDSRSHSFLMSLLREKWETVQLLQVDVELPEMLEEMRAIMLRKAPNLKTLKVRILRPRVYKLIALYDDSPRTLFDDFAPKLARFELDLVRSFNSNASWIFNLRSIEFSSHYSAPFILSVLKSAPSLTTLLVRRIRPGVARSAVTKHENIASFDIHLPRLRYLYLDGQHFLDVYLFLKLIKPSPGCILGVSKIRGVEAHMGDTSTNMLLENLYGEMVKWASAYINLHRPKSAYLSMNYPIFQSIPSVQIGCTKDEFGVPESSLSLQFTLYSYGYNAIQQLATCSGLSAVRDLDLSSVPQIEDPLFPLYRAFSSVTKLTVVRCCPDLVGAFHIEDSQPQSQFPIFPLLYNFRPVSAGEPSPWLDFDYTHYILDFLEYRAGVGLPILSLDLSYCRHTVLTFGEENWSRIASRALGVKVTLPDYCLSL</sequence>
<evidence type="ECO:0008006" key="3">
    <source>
        <dbReference type="Google" id="ProtNLM"/>
    </source>
</evidence>
<protein>
    <recommendedName>
        <fullName evidence="3">F-box domain-containing protein</fullName>
    </recommendedName>
</protein>
<keyword evidence="2" id="KW-1185">Reference proteome</keyword>
<proteinExistence type="predicted"/>
<accession>A0A8H4QZJ7</accession>
<evidence type="ECO:0000313" key="2">
    <source>
        <dbReference type="Proteomes" id="UP000521872"/>
    </source>
</evidence>
<dbReference type="AlphaFoldDB" id="A0A8H4QZJ7"/>
<name>A0A8H4QZJ7_9AGAR</name>
<evidence type="ECO:0000313" key="1">
    <source>
        <dbReference type="EMBL" id="KAF4619147.1"/>
    </source>
</evidence>
<dbReference type="EMBL" id="JAACJL010000016">
    <property type="protein sequence ID" value="KAF4619147.1"/>
    <property type="molecule type" value="Genomic_DNA"/>
</dbReference>
<gene>
    <name evidence="1" type="ORF">D9613_004874</name>
</gene>
<organism evidence="1 2">
    <name type="scientific">Agrocybe pediades</name>
    <dbReference type="NCBI Taxonomy" id="84607"/>
    <lineage>
        <taxon>Eukaryota</taxon>
        <taxon>Fungi</taxon>
        <taxon>Dikarya</taxon>
        <taxon>Basidiomycota</taxon>
        <taxon>Agaricomycotina</taxon>
        <taxon>Agaricomycetes</taxon>
        <taxon>Agaricomycetidae</taxon>
        <taxon>Agaricales</taxon>
        <taxon>Agaricineae</taxon>
        <taxon>Strophariaceae</taxon>
        <taxon>Agrocybe</taxon>
    </lineage>
</organism>
<comment type="caution">
    <text evidence="1">The sequence shown here is derived from an EMBL/GenBank/DDBJ whole genome shotgun (WGS) entry which is preliminary data.</text>
</comment>
<dbReference type="Proteomes" id="UP000521872">
    <property type="component" value="Unassembled WGS sequence"/>
</dbReference>